<dbReference type="Pfam" id="PF10910">
    <property type="entry name" value="Phage_gene29"/>
    <property type="match status" value="1"/>
</dbReference>
<dbReference type="InterPro" id="IPR021226">
    <property type="entry name" value="Phage_gene29"/>
</dbReference>
<gene>
    <name evidence="2" type="primary">20</name>
    <name evidence="2" type="ORF">BOWSER_20</name>
</gene>
<protein>
    <submittedName>
        <fullName evidence="2">Uncharacterized protein</fullName>
    </submittedName>
</protein>
<evidence type="ECO:0000313" key="2">
    <source>
        <dbReference type="EMBL" id="ANA85415.1"/>
    </source>
</evidence>
<sequence length="154" mass="16517">MSGGRMIEDGSAAAKVAATEHANHIAQIAAVTGETVEYLAEQVALLVATFVGLPGVTGAPMIMGPDYYTEVAIHQLELGVRVPAEPIKKYVPPEGLRGSGSYEYLDSATAPTTPQERYARMRAAEFREFKAEVQRRREAAASGGAGKKPRTRKK</sequence>
<dbReference type="KEGG" id="vg:28800792"/>
<dbReference type="Proteomes" id="UP000203985">
    <property type="component" value="Segment"/>
</dbReference>
<feature type="region of interest" description="Disordered" evidence="1">
    <location>
        <begin position="134"/>
        <end position="154"/>
    </location>
</feature>
<accession>A0A160DCQ3</accession>
<evidence type="ECO:0000313" key="3">
    <source>
        <dbReference type="Proteomes" id="UP000203985"/>
    </source>
</evidence>
<dbReference type="OrthoDB" id="31552at10239"/>
<reference evidence="2 3" key="1">
    <citation type="submission" date="2016-03" db="EMBL/GenBank/DDBJ databases">
        <authorList>
            <person name="Montgomery M.T."/>
            <person name="Guerrero C.A."/>
            <person name="Mavrich T.N."/>
            <person name="Pope W.H."/>
            <person name="Garlena R.A."/>
            <person name="Russell D.A."/>
            <person name="Jacobs-Sera D."/>
            <person name="Hendrix R.W."/>
            <person name="Hatfull G.F."/>
        </authorList>
    </citation>
    <scope>NUCLEOTIDE SEQUENCE [LARGE SCALE GENOMIC DNA]</scope>
</reference>
<evidence type="ECO:0000256" key="1">
    <source>
        <dbReference type="SAM" id="MobiDB-lite"/>
    </source>
</evidence>
<keyword evidence="3" id="KW-1185">Reference proteome</keyword>
<dbReference type="GeneID" id="28800792"/>
<proteinExistence type="predicted"/>
<dbReference type="EMBL" id="KU998235">
    <property type="protein sequence ID" value="ANA85415.1"/>
    <property type="molecule type" value="Genomic_DNA"/>
</dbReference>
<name>A0A160DCQ3_9CAUD</name>
<dbReference type="RefSeq" id="YP_009275587.1">
    <property type="nucleotide sequence ID" value="NC_030930.1"/>
</dbReference>
<organism evidence="2 3">
    <name type="scientific">Gordonia phage Bowser</name>
    <dbReference type="NCBI Taxonomy" id="1838063"/>
    <lineage>
        <taxon>Viruses</taxon>
        <taxon>Duplodnaviria</taxon>
        <taxon>Heunggongvirae</taxon>
        <taxon>Uroviricota</taxon>
        <taxon>Caudoviricetes</taxon>
        <taxon>Bowservirus</taxon>
        <taxon>Bowservirus bowser</taxon>
    </lineage>
</organism>